<dbReference type="EMBL" id="JBEDNZ010000018">
    <property type="protein sequence ID" value="KAL0821089.1"/>
    <property type="molecule type" value="Genomic_DNA"/>
</dbReference>
<evidence type="ECO:0000313" key="2">
    <source>
        <dbReference type="EMBL" id="KAL0821089.1"/>
    </source>
</evidence>
<sequence length="197" mass="22797">MPLDFTKPGIIKFLKEKYEHEKDQRVGWFLANKEKLIREATLTDTNKGYSAEDIRRAPLEIFMPVLSGLYKVSAENRRKKVPVDGPVIGIAKDRSITPSPLMKPVEPSVSSILYEEPPKGGRRQYLNARKRKIPDEKYYFCETSANDIGWQWKESALPRRPPKYGRHEIILHEAPRSGPQPDPKHYMQLIPDEKCLK</sequence>
<feature type="domain" description="Sperm microtubule inner protein 1 C-terminal" evidence="1">
    <location>
        <begin position="87"/>
        <end position="183"/>
    </location>
</feature>
<dbReference type="PANTHER" id="PTHR35826:SF1">
    <property type="entry name" value="PROTEIN ATP6V1FNB-LIKE"/>
    <property type="match status" value="1"/>
</dbReference>
<dbReference type="Proteomes" id="UP001549921">
    <property type="component" value="Unassembled WGS sequence"/>
</dbReference>
<proteinExistence type="predicted"/>
<gene>
    <name evidence="2" type="ORF">ABMA28_005719</name>
</gene>
<dbReference type="Pfam" id="PF22589">
    <property type="entry name" value="SPMIP1"/>
    <property type="match status" value="1"/>
</dbReference>
<comment type="caution">
    <text evidence="2">The sequence shown here is derived from an EMBL/GenBank/DDBJ whole genome shotgun (WGS) entry which is preliminary data.</text>
</comment>
<evidence type="ECO:0000259" key="1">
    <source>
        <dbReference type="Pfam" id="PF22589"/>
    </source>
</evidence>
<protein>
    <recommendedName>
        <fullName evidence="1">Sperm microtubule inner protein 1 C-terminal domain-containing protein</fullName>
    </recommendedName>
</protein>
<dbReference type="PANTHER" id="PTHR35826">
    <property type="entry name" value="PROTEIN ATP6V1FNB-LIKE"/>
    <property type="match status" value="1"/>
</dbReference>
<reference evidence="2 3" key="1">
    <citation type="submission" date="2024-06" db="EMBL/GenBank/DDBJ databases">
        <title>A chromosome-level genome assembly of beet webworm, Loxostege sticticalis.</title>
        <authorList>
            <person name="Zhang Y."/>
        </authorList>
    </citation>
    <scope>NUCLEOTIDE SEQUENCE [LARGE SCALE GENOMIC DNA]</scope>
    <source>
        <strain evidence="2">AQ028</strain>
        <tissue evidence="2">Male pupae</tissue>
    </source>
</reference>
<dbReference type="InterPro" id="IPR054323">
    <property type="entry name" value="SPMIP1_C"/>
</dbReference>
<name>A0ABD0SML6_LOXSC</name>
<evidence type="ECO:0000313" key="3">
    <source>
        <dbReference type="Proteomes" id="UP001549921"/>
    </source>
</evidence>
<accession>A0ABD0SML6</accession>
<organism evidence="2 3">
    <name type="scientific">Loxostege sticticalis</name>
    <name type="common">Beet webworm moth</name>
    <dbReference type="NCBI Taxonomy" id="481309"/>
    <lineage>
        <taxon>Eukaryota</taxon>
        <taxon>Metazoa</taxon>
        <taxon>Ecdysozoa</taxon>
        <taxon>Arthropoda</taxon>
        <taxon>Hexapoda</taxon>
        <taxon>Insecta</taxon>
        <taxon>Pterygota</taxon>
        <taxon>Neoptera</taxon>
        <taxon>Endopterygota</taxon>
        <taxon>Lepidoptera</taxon>
        <taxon>Glossata</taxon>
        <taxon>Ditrysia</taxon>
        <taxon>Pyraloidea</taxon>
        <taxon>Crambidae</taxon>
        <taxon>Pyraustinae</taxon>
        <taxon>Loxostege</taxon>
    </lineage>
</organism>
<dbReference type="AlphaFoldDB" id="A0ABD0SML6"/>